<gene>
    <name evidence="1" type="ORF">F4553_004256</name>
</gene>
<sequence length="261" mass="27060">MAAISLTDRVGHSATTARVLLVGGAIATALLLGACDGGTPTAAPTPSSSAVLPSAAASSAPSAVPSKPARTVKITASAYLQVADTYVSGPRDTATDEAMLPTLCNKSFASKGKITERQSRHIVYVAVDPKGGDFVPDGGLTQTITLYQPGGAEQFLSELRAIIGSCPRGKANNRPTRYAIASGAKAGDDSFVFSMTAAWHSDPSNDDSPMVDETRLISVVRIGDVVTVLWERGWEGGSSDARQVDVLTGRAVARINTWLKG</sequence>
<evidence type="ECO:0000313" key="1">
    <source>
        <dbReference type="EMBL" id="MBB5870877.1"/>
    </source>
</evidence>
<dbReference type="RefSeq" id="WP_184838563.1">
    <property type="nucleotide sequence ID" value="NZ_JACHMN010000002.1"/>
</dbReference>
<reference evidence="1 2" key="1">
    <citation type="submission" date="2020-08" db="EMBL/GenBank/DDBJ databases">
        <title>Sequencing the genomes of 1000 actinobacteria strains.</title>
        <authorList>
            <person name="Klenk H.-P."/>
        </authorList>
    </citation>
    <scope>NUCLEOTIDE SEQUENCE [LARGE SCALE GENOMIC DNA]</scope>
    <source>
        <strain evidence="1 2">DSM 45362</strain>
    </source>
</reference>
<dbReference type="EMBL" id="JACHMN010000002">
    <property type="protein sequence ID" value="MBB5870877.1"/>
    <property type="molecule type" value="Genomic_DNA"/>
</dbReference>
<dbReference type="AlphaFoldDB" id="A0A841BP68"/>
<organism evidence="1 2">
    <name type="scientific">Allocatelliglobosispora scoriae</name>
    <dbReference type="NCBI Taxonomy" id="643052"/>
    <lineage>
        <taxon>Bacteria</taxon>
        <taxon>Bacillati</taxon>
        <taxon>Actinomycetota</taxon>
        <taxon>Actinomycetes</taxon>
        <taxon>Micromonosporales</taxon>
        <taxon>Micromonosporaceae</taxon>
        <taxon>Allocatelliglobosispora</taxon>
    </lineage>
</organism>
<comment type="caution">
    <text evidence="1">The sequence shown here is derived from an EMBL/GenBank/DDBJ whole genome shotgun (WGS) entry which is preliminary data.</text>
</comment>
<keyword evidence="2" id="KW-1185">Reference proteome</keyword>
<dbReference type="Proteomes" id="UP000587527">
    <property type="component" value="Unassembled WGS sequence"/>
</dbReference>
<evidence type="ECO:0000313" key="2">
    <source>
        <dbReference type="Proteomes" id="UP000587527"/>
    </source>
</evidence>
<protein>
    <recommendedName>
        <fullName evidence="3">PknH-like extracellular domain-containing protein</fullName>
    </recommendedName>
</protein>
<evidence type="ECO:0008006" key="3">
    <source>
        <dbReference type="Google" id="ProtNLM"/>
    </source>
</evidence>
<accession>A0A841BP68</accession>
<name>A0A841BP68_9ACTN</name>
<proteinExistence type="predicted"/>